<feature type="compositionally biased region" description="Polar residues" evidence="1">
    <location>
        <begin position="53"/>
        <end position="62"/>
    </location>
</feature>
<evidence type="ECO:0000256" key="1">
    <source>
        <dbReference type="SAM" id="MobiDB-lite"/>
    </source>
</evidence>
<keyword evidence="2" id="KW-0472">Membrane</keyword>
<sequence length="85" mass="9053">MEKQPYHAIGLKLPGGKEVLKRLEQISAIVVAVGLAMVSYWLFFSWAGGGGAQNRQRPSSQAVHHAPLGDEEVGLAMGRPPTTGT</sequence>
<keyword evidence="4" id="KW-1185">Reference proteome</keyword>
<keyword evidence="2" id="KW-1133">Transmembrane helix</keyword>
<accession>A0A161KAH1</accession>
<organism evidence="3 4">
    <name type="scientific">Candidatus Synechococcus spongiarum</name>
    <dbReference type="NCBI Taxonomy" id="431041"/>
    <lineage>
        <taxon>Bacteria</taxon>
        <taxon>Bacillati</taxon>
        <taxon>Cyanobacteriota</taxon>
        <taxon>Cyanophyceae</taxon>
        <taxon>Synechococcales</taxon>
        <taxon>Synechococcaceae</taxon>
        <taxon>Synechococcus</taxon>
    </lineage>
</organism>
<dbReference type="OrthoDB" id="560835at2"/>
<dbReference type="Proteomes" id="UP000182631">
    <property type="component" value="Unassembled WGS sequence"/>
</dbReference>
<dbReference type="EMBL" id="FITM01000155">
    <property type="protein sequence ID" value="CZB21706.1"/>
    <property type="molecule type" value="Genomic_DNA"/>
</dbReference>
<name>A0A161KAH1_9SYNE</name>
<feature type="region of interest" description="Disordered" evidence="1">
    <location>
        <begin position="50"/>
        <end position="85"/>
    </location>
</feature>
<evidence type="ECO:0000313" key="4">
    <source>
        <dbReference type="Proteomes" id="UP000182631"/>
    </source>
</evidence>
<gene>
    <name evidence="3" type="ORF">FLM9_1438</name>
</gene>
<dbReference type="AlphaFoldDB" id="A0A161KAH1"/>
<protein>
    <submittedName>
        <fullName evidence="3">Uncharacterized protein</fullName>
    </submittedName>
</protein>
<dbReference type="RefSeq" id="WP_074457830.1">
    <property type="nucleotide sequence ID" value="NZ_FITM01000155.1"/>
</dbReference>
<proteinExistence type="predicted"/>
<feature type="transmembrane region" description="Helical" evidence="2">
    <location>
        <begin position="26"/>
        <end position="47"/>
    </location>
</feature>
<evidence type="ECO:0000313" key="3">
    <source>
        <dbReference type="EMBL" id="CZB21706.1"/>
    </source>
</evidence>
<evidence type="ECO:0000256" key="2">
    <source>
        <dbReference type="SAM" id="Phobius"/>
    </source>
</evidence>
<keyword evidence="2" id="KW-0812">Transmembrane</keyword>
<reference evidence="4" key="1">
    <citation type="submission" date="2016-02" db="EMBL/GenBank/DDBJ databases">
        <authorList>
            <person name="liu f."/>
        </authorList>
    </citation>
    <scope>NUCLEOTIDE SEQUENCE [LARGE SCALE GENOMIC DNA]</scope>
</reference>